<reference evidence="2" key="1">
    <citation type="submission" date="2021-05" db="EMBL/GenBank/DDBJ databases">
        <authorList>
            <person name="Alioto T."/>
            <person name="Alioto T."/>
            <person name="Gomez Garrido J."/>
        </authorList>
    </citation>
    <scope>NUCLEOTIDE SEQUENCE</scope>
</reference>
<keyword evidence="1" id="KW-0472">Membrane</keyword>
<accession>A0A8D8M559</accession>
<evidence type="ECO:0000256" key="1">
    <source>
        <dbReference type="SAM" id="Phobius"/>
    </source>
</evidence>
<feature type="transmembrane region" description="Helical" evidence="1">
    <location>
        <begin position="61"/>
        <end position="83"/>
    </location>
</feature>
<dbReference type="AlphaFoldDB" id="A0A8D8M559"/>
<keyword evidence="1" id="KW-0812">Transmembrane</keyword>
<proteinExistence type="predicted"/>
<protein>
    <submittedName>
        <fullName evidence="2">Uncharacterized protein</fullName>
    </submittedName>
</protein>
<dbReference type="EMBL" id="HBUF01037170">
    <property type="protein sequence ID" value="CAG6616861.1"/>
    <property type="molecule type" value="Transcribed_RNA"/>
</dbReference>
<name>A0A8D8M559_9HEMI</name>
<feature type="transmembrane region" description="Helical" evidence="1">
    <location>
        <begin position="20"/>
        <end position="40"/>
    </location>
</feature>
<sequence>MLAMFNTVGVVRFRFDVVFYARVLAWMTVGMIVVGMQVFIDQIDCRFNRGIRFSNVRGSLFKCHTDFVVGFFGLLLLLSLHLYKNSIFGCLCLIEGYLKIGFII</sequence>
<organism evidence="2">
    <name type="scientific">Cacopsylla melanoneura</name>
    <dbReference type="NCBI Taxonomy" id="428564"/>
    <lineage>
        <taxon>Eukaryota</taxon>
        <taxon>Metazoa</taxon>
        <taxon>Ecdysozoa</taxon>
        <taxon>Arthropoda</taxon>
        <taxon>Hexapoda</taxon>
        <taxon>Insecta</taxon>
        <taxon>Pterygota</taxon>
        <taxon>Neoptera</taxon>
        <taxon>Paraneoptera</taxon>
        <taxon>Hemiptera</taxon>
        <taxon>Sternorrhyncha</taxon>
        <taxon>Psylloidea</taxon>
        <taxon>Psyllidae</taxon>
        <taxon>Psyllinae</taxon>
        <taxon>Cacopsylla</taxon>
    </lineage>
</organism>
<evidence type="ECO:0000313" key="2">
    <source>
        <dbReference type="EMBL" id="CAG6616861.1"/>
    </source>
</evidence>
<keyword evidence="1" id="KW-1133">Transmembrane helix</keyword>